<gene>
    <name evidence="2" type="ORF">DS843_10775</name>
</gene>
<dbReference type="RefSeq" id="WP_149468889.1">
    <property type="nucleotide sequence ID" value="NZ_QOKW01000006.1"/>
</dbReference>
<dbReference type="AlphaFoldDB" id="A0A9W7NKR5"/>
<keyword evidence="1" id="KW-1133">Transmembrane helix</keyword>
<sequence length="180" mass="20275">MLWLTEPQPTVSFSDMAARVFQESNQNIYGALKDVGIYLHSHPRLDHGNLLDAEDEFRRLGSTLTREMALRFGAEVCVMWAVAAAIMASCPIEAPDVTNDDIAPETIRIWVNGFFAFAVAAANVSLVIKKPMDGPILDLSEFYAFTIASVRQESGLIAMKFFWHAHVRRRFPLRGFRLSR</sequence>
<protein>
    <submittedName>
        <fullName evidence="2">Uncharacterized protein</fullName>
    </submittedName>
</protein>
<evidence type="ECO:0000313" key="3">
    <source>
        <dbReference type="Proteomes" id="UP000480854"/>
    </source>
</evidence>
<keyword evidence="1" id="KW-0472">Membrane</keyword>
<dbReference type="EMBL" id="QOKW01000006">
    <property type="protein sequence ID" value="KAA0681520.1"/>
    <property type="molecule type" value="Genomic_DNA"/>
</dbReference>
<feature type="transmembrane region" description="Helical" evidence="1">
    <location>
        <begin position="109"/>
        <end position="128"/>
    </location>
</feature>
<accession>A0A9W7NKR5</accession>
<proteinExistence type="predicted"/>
<keyword evidence="1" id="KW-0812">Transmembrane</keyword>
<organism evidence="2 3">
    <name type="scientific">Roseomonas genomospecies 6</name>
    <dbReference type="NCBI Taxonomy" id="214106"/>
    <lineage>
        <taxon>Bacteria</taxon>
        <taxon>Pseudomonadati</taxon>
        <taxon>Pseudomonadota</taxon>
        <taxon>Alphaproteobacteria</taxon>
        <taxon>Acetobacterales</taxon>
        <taxon>Roseomonadaceae</taxon>
        <taxon>Roseomonas</taxon>
    </lineage>
</organism>
<keyword evidence="3" id="KW-1185">Reference proteome</keyword>
<feature type="transmembrane region" description="Helical" evidence="1">
    <location>
        <begin position="68"/>
        <end position="89"/>
    </location>
</feature>
<reference evidence="2 3" key="1">
    <citation type="submission" date="2018-07" db="EMBL/GenBank/DDBJ databases">
        <title>Genome sequence of Azospirillum sp. ATCC 49961.</title>
        <authorList>
            <person name="Sant'Anna F.H."/>
            <person name="Baldani J.I."/>
            <person name="Zilli J.E."/>
            <person name="Reis V.M."/>
            <person name="Hartmann A."/>
            <person name="Cruz L."/>
            <person name="de Souza E.M."/>
            <person name="de Oliveira Pedrosa F."/>
            <person name="Passaglia L.M.P."/>
        </authorList>
    </citation>
    <scope>NUCLEOTIDE SEQUENCE [LARGE SCALE GENOMIC DNA]</scope>
    <source>
        <strain evidence="2 3">ATCC 49961</strain>
    </source>
</reference>
<name>A0A9W7NKR5_9PROT</name>
<comment type="caution">
    <text evidence="2">The sequence shown here is derived from an EMBL/GenBank/DDBJ whole genome shotgun (WGS) entry which is preliminary data.</text>
</comment>
<evidence type="ECO:0000256" key="1">
    <source>
        <dbReference type="SAM" id="Phobius"/>
    </source>
</evidence>
<evidence type="ECO:0000313" key="2">
    <source>
        <dbReference type="EMBL" id="KAA0681520.1"/>
    </source>
</evidence>
<dbReference type="Proteomes" id="UP000480854">
    <property type="component" value="Unassembled WGS sequence"/>
</dbReference>